<name>A0A437PD19_9HYPH</name>
<dbReference type="AlphaFoldDB" id="A0A437PD19"/>
<dbReference type="EMBL" id="SACP01000004">
    <property type="protein sequence ID" value="RVU20162.1"/>
    <property type="molecule type" value="Genomic_DNA"/>
</dbReference>
<dbReference type="RefSeq" id="WP_127727881.1">
    <property type="nucleotide sequence ID" value="NZ_SACP01000004.1"/>
</dbReference>
<keyword evidence="2" id="KW-1185">Reference proteome</keyword>
<protein>
    <submittedName>
        <fullName evidence="1">Uncharacterized protein</fullName>
    </submittedName>
</protein>
<sequence length="77" mass="8675">MDVVEQREQAQAAWEFALAHLVKKGCEEEVALETMADVAFRTYADRQGPVAAVNLLRLMAQQIEDDHRRSLTALVYG</sequence>
<evidence type="ECO:0000313" key="2">
    <source>
        <dbReference type="Proteomes" id="UP000286997"/>
    </source>
</evidence>
<evidence type="ECO:0000313" key="1">
    <source>
        <dbReference type="EMBL" id="RVU20162.1"/>
    </source>
</evidence>
<comment type="caution">
    <text evidence="1">The sequence shown here is derived from an EMBL/GenBank/DDBJ whole genome shotgun (WGS) entry which is preliminary data.</text>
</comment>
<proteinExistence type="predicted"/>
<reference evidence="1 2" key="1">
    <citation type="submission" date="2019-01" db="EMBL/GenBank/DDBJ databases">
        <authorList>
            <person name="Chen W.-M."/>
        </authorList>
    </citation>
    <scope>NUCLEOTIDE SEQUENCE [LARGE SCALE GENOMIC DNA]</scope>
    <source>
        <strain evidence="1 2">TER-1</strain>
    </source>
</reference>
<organism evidence="1 2">
    <name type="scientific">Methylobacterium oryzihabitans</name>
    <dbReference type="NCBI Taxonomy" id="2499852"/>
    <lineage>
        <taxon>Bacteria</taxon>
        <taxon>Pseudomonadati</taxon>
        <taxon>Pseudomonadota</taxon>
        <taxon>Alphaproteobacteria</taxon>
        <taxon>Hyphomicrobiales</taxon>
        <taxon>Methylobacteriaceae</taxon>
        <taxon>Methylobacterium</taxon>
    </lineage>
</organism>
<dbReference type="OrthoDB" id="8000358at2"/>
<dbReference type="Proteomes" id="UP000286997">
    <property type="component" value="Unassembled WGS sequence"/>
</dbReference>
<gene>
    <name evidence="1" type="ORF">EOE48_06010</name>
</gene>
<accession>A0A437PD19</accession>